<reference evidence="2 3" key="1">
    <citation type="submission" date="2019-09" db="EMBL/GenBank/DDBJ databases">
        <title>FDA dAtabase for Regulatory Grade micrObial Sequences (FDA-ARGOS): Supporting development and validation of Infectious Disease Dx tests.</title>
        <authorList>
            <person name="Sciortino C."/>
            <person name="Tallon L."/>
            <person name="Sadzewicz L."/>
            <person name="Vavikolanu K."/>
            <person name="Mehta A."/>
            <person name="Aluvathingal J."/>
            <person name="Nadendla S."/>
            <person name="Nandy P."/>
            <person name="Geyer C."/>
            <person name="Yan Y."/>
            <person name="Sichtig H."/>
        </authorList>
    </citation>
    <scope>NUCLEOTIDE SEQUENCE [LARGE SCALE GENOMIC DNA]</scope>
    <source>
        <strain evidence="2 3">FDAARGOS_664</strain>
        <plasmid evidence="2 3">unnamed1</plasmid>
    </source>
</reference>
<feature type="domain" description="Phasin" evidence="1">
    <location>
        <begin position="28"/>
        <end position="124"/>
    </location>
</feature>
<dbReference type="EMBL" id="CP044066">
    <property type="protein sequence ID" value="QET03943.1"/>
    <property type="molecule type" value="Genomic_DNA"/>
</dbReference>
<dbReference type="NCBIfam" id="TIGR01841">
    <property type="entry name" value="phasin"/>
    <property type="match status" value="1"/>
</dbReference>
<accession>A0A5P2H8V9</accession>
<proteinExistence type="predicted"/>
<evidence type="ECO:0000259" key="1">
    <source>
        <dbReference type="Pfam" id="PF09361"/>
    </source>
</evidence>
<protein>
    <submittedName>
        <fullName evidence="2">Phasin family protein</fullName>
    </submittedName>
</protein>
<dbReference type="Pfam" id="PF09361">
    <property type="entry name" value="Phasin_2"/>
    <property type="match status" value="1"/>
</dbReference>
<keyword evidence="2" id="KW-0614">Plasmid</keyword>
<dbReference type="InterPro" id="IPR018968">
    <property type="entry name" value="Phasin"/>
</dbReference>
<evidence type="ECO:0000313" key="2">
    <source>
        <dbReference type="EMBL" id="QET03943.1"/>
    </source>
</evidence>
<dbReference type="InterPro" id="IPR010127">
    <property type="entry name" value="Phasin_subfam-1"/>
</dbReference>
<name>A0A5P2H8V9_9BURK</name>
<geneLocation type="plasmid" evidence="2">
    <name>unnamed1</name>
</geneLocation>
<evidence type="ECO:0000313" key="3">
    <source>
        <dbReference type="Proteomes" id="UP000322822"/>
    </source>
</evidence>
<dbReference type="RefSeq" id="WP_150374008.1">
    <property type="nucleotide sequence ID" value="NZ_CP044066.1"/>
</dbReference>
<dbReference type="OrthoDB" id="8964077at2"/>
<sequence>MATSPKPPTDFTTILEQYKLPGVDMASIIDARRKDIEAITQANRVAYEGMQMLVQKQLDIFNKTIQQIQAEIPNAVAGTEGFRTVTQQSELVQQRLHTAFKNMREMAEMAQKSQSEALAVMTRRADQNIDAAKGLMRGTGKLGR</sequence>
<dbReference type="AlphaFoldDB" id="A0A5P2H8V9"/>
<gene>
    <name evidence="2" type="ORF">FOB72_17420</name>
</gene>
<organism evidence="2 3">
    <name type="scientific">Cupriavidus pauculus</name>
    <dbReference type="NCBI Taxonomy" id="82633"/>
    <lineage>
        <taxon>Bacteria</taxon>
        <taxon>Pseudomonadati</taxon>
        <taxon>Pseudomonadota</taxon>
        <taxon>Betaproteobacteria</taxon>
        <taxon>Burkholderiales</taxon>
        <taxon>Burkholderiaceae</taxon>
        <taxon>Cupriavidus</taxon>
    </lineage>
</organism>
<dbReference type="Proteomes" id="UP000322822">
    <property type="component" value="Plasmid unnamed1"/>
</dbReference>